<evidence type="ECO:0000313" key="2">
    <source>
        <dbReference type="EMBL" id="OGN07030.1"/>
    </source>
</evidence>
<evidence type="ECO:0000313" key="3">
    <source>
        <dbReference type="Proteomes" id="UP000177605"/>
    </source>
</evidence>
<keyword evidence="1" id="KW-0472">Membrane</keyword>
<gene>
    <name evidence="2" type="ORF">A2669_02505</name>
</gene>
<name>A0A1F8F355_9BACT</name>
<dbReference type="AlphaFoldDB" id="A0A1F8F355"/>
<proteinExistence type="predicted"/>
<evidence type="ECO:0000256" key="1">
    <source>
        <dbReference type="SAM" id="Phobius"/>
    </source>
</evidence>
<dbReference type="Proteomes" id="UP000177605">
    <property type="component" value="Unassembled WGS sequence"/>
</dbReference>
<reference evidence="2 3" key="1">
    <citation type="journal article" date="2016" name="Nat. Commun.">
        <title>Thousands of microbial genomes shed light on interconnected biogeochemical processes in an aquifer system.</title>
        <authorList>
            <person name="Anantharaman K."/>
            <person name="Brown C.T."/>
            <person name="Hug L.A."/>
            <person name="Sharon I."/>
            <person name="Castelle C.J."/>
            <person name="Probst A.J."/>
            <person name="Thomas B.C."/>
            <person name="Singh A."/>
            <person name="Wilkins M.J."/>
            <person name="Karaoz U."/>
            <person name="Brodie E.L."/>
            <person name="Williams K.H."/>
            <person name="Hubbard S.S."/>
            <person name="Banfield J.F."/>
        </authorList>
    </citation>
    <scope>NUCLEOTIDE SEQUENCE [LARGE SCALE GENOMIC DNA]</scope>
</reference>
<keyword evidence="1" id="KW-0812">Transmembrane</keyword>
<keyword evidence="1" id="KW-1133">Transmembrane helix</keyword>
<accession>A0A1F8F355</accession>
<dbReference type="EMBL" id="MGJM01000005">
    <property type="protein sequence ID" value="OGN07030.1"/>
    <property type="molecule type" value="Genomic_DNA"/>
</dbReference>
<comment type="caution">
    <text evidence="2">The sequence shown here is derived from an EMBL/GenBank/DDBJ whole genome shotgun (WGS) entry which is preliminary data.</text>
</comment>
<feature type="transmembrane region" description="Helical" evidence="1">
    <location>
        <begin position="6"/>
        <end position="25"/>
    </location>
</feature>
<sequence>MSSSPSKFYVALIILAGLAGGYIFYNQWLKPGQAAVPPPPLTNQDSLTTFQNLKIDFALIRNILAEGLTVSGESPVKPEPGGKRDIFSP</sequence>
<protein>
    <submittedName>
        <fullName evidence="2">Uncharacterized protein</fullName>
    </submittedName>
</protein>
<organism evidence="2 3">
    <name type="scientific">Candidatus Yanofskybacteria bacterium RIFCSPHIGHO2_01_FULL_48_25b</name>
    <dbReference type="NCBI Taxonomy" id="1802672"/>
    <lineage>
        <taxon>Bacteria</taxon>
        <taxon>Candidatus Yanofskyibacteriota</taxon>
    </lineage>
</organism>